<evidence type="ECO:0008006" key="7">
    <source>
        <dbReference type="Google" id="ProtNLM"/>
    </source>
</evidence>
<dbReference type="InterPro" id="IPR001345">
    <property type="entry name" value="PG/BPGM_mutase_AS"/>
</dbReference>
<dbReference type="EMBL" id="AZEE01000030">
    <property type="protein sequence ID" value="KRK97037.1"/>
    <property type="molecule type" value="Genomic_DNA"/>
</dbReference>
<dbReference type="PROSITE" id="PS00175">
    <property type="entry name" value="PG_MUTASE"/>
    <property type="match status" value="1"/>
</dbReference>
<organism evidence="5 6">
    <name type="scientific">Secundilactobacillus odoratitofui DSM 19909 = JCM 15043</name>
    <dbReference type="NCBI Taxonomy" id="1423776"/>
    <lineage>
        <taxon>Bacteria</taxon>
        <taxon>Bacillati</taxon>
        <taxon>Bacillota</taxon>
        <taxon>Bacilli</taxon>
        <taxon>Lactobacillales</taxon>
        <taxon>Lactobacillaceae</taxon>
        <taxon>Secundilactobacillus</taxon>
    </lineage>
</organism>
<dbReference type="SUPFAM" id="SSF53254">
    <property type="entry name" value="Phosphoglycerate mutase-like"/>
    <property type="match status" value="1"/>
</dbReference>
<evidence type="ECO:0000256" key="1">
    <source>
        <dbReference type="ARBA" id="ARBA00022801"/>
    </source>
</evidence>
<sequence>MGGNHLANFDIYLVRHGQTILNKYHRIQGWIDAPLTEKGVADAKAAGARLADVAFTKAFTSDAPRAQRTAAHILAQNSGTVKTATINTAFREENFGYFEGNDDVQTWHMIGGPEGHNTFNDIITAYSIEKSKDMIHNLDPFKDAEDNATFWARLQPGFDDLITNCVDGDKVLITSHGTTIRSIVSRFNPAINIAVSAQNGSVTKLSVHGDAITVDYYNRVDAHLD</sequence>
<dbReference type="GO" id="GO:0004331">
    <property type="term" value="F:fructose-2,6-bisphosphate 2-phosphatase activity"/>
    <property type="evidence" value="ECO:0007669"/>
    <property type="project" value="TreeGrafter"/>
</dbReference>
<feature type="active site" description="Tele-phosphohistidine intermediate" evidence="2">
    <location>
        <position position="16"/>
    </location>
</feature>
<gene>
    <name evidence="5" type="ORF">FD04_GL001896</name>
</gene>
<evidence type="ECO:0000313" key="6">
    <source>
        <dbReference type="Proteomes" id="UP000051160"/>
    </source>
</evidence>
<dbReference type="InterPro" id="IPR029033">
    <property type="entry name" value="His_PPase_superfam"/>
</dbReference>
<evidence type="ECO:0000256" key="4">
    <source>
        <dbReference type="PIRSR" id="PIRSR613078-3"/>
    </source>
</evidence>
<dbReference type="InterPro" id="IPR013078">
    <property type="entry name" value="His_Pase_superF_clade-1"/>
</dbReference>
<dbReference type="PATRIC" id="fig|1423776.4.peg.1920"/>
<dbReference type="AlphaFoldDB" id="A0A0R1LMG0"/>
<keyword evidence="1" id="KW-0378">Hydrolase</keyword>
<evidence type="ECO:0000313" key="5">
    <source>
        <dbReference type="EMBL" id="KRK97037.1"/>
    </source>
</evidence>
<dbReference type="STRING" id="1423776.FD04_GL001896"/>
<dbReference type="GO" id="GO:0045820">
    <property type="term" value="P:negative regulation of glycolytic process"/>
    <property type="evidence" value="ECO:0007669"/>
    <property type="project" value="TreeGrafter"/>
</dbReference>
<dbReference type="CDD" id="cd07067">
    <property type="entry name" value="HP_PGM_like"/>
    <property type="match status" value="1"/>
</dbReference>
<keyword evidence="6" id="KW-1185">Reference proteome</keyword>
<dbReference type="PANTHER" id="PTHR46517">
    <property type="entry name" value="FRUCTOSE-2,6-BISPHOSPHATASE TIGAR"/>
    <property type="match status" value="1"/>
</dbReference>
<feature type="active site" description="Proton donor/acceptor" evidence="2">
    <location>
        <position position="92"/>
    </location>
</feature>
<dbReference type="Gene3D" id="3.40.50.1240">
    <property type="entry name" value="Phosphoglycerate mutase-like"/>
    <property type="match status" value="1"/>
</dbReference>
<proteinExistence type="predicted"/>
<feature type="binding site" evidence="3">
    <location>
        <begin position="15"/>
        <end position="22"/>
    </location>
    <ligand>
        <name>substrate</name>
    </ligand>
</feature>
<dbReference type="GO" id="GO:0043456">
    <property type="term" value="P:regulation of pentose-phosphate shunt"/>
    <property type="evidence" value="ECO:0007669"/>
    <property type="project" value="TreeGrafter"/>
</dbReference>
<evidence type="ECO:0000256" key="2">
    <source>
        <dbReference type="PIRSR" id="PIRSR613078-1"/>
    </source>
</evidence>
<dbReference type="InterPro" id="IPR051695">
    <property type="entry name" value="Phosphoglycerate_Mutase"/>
</dbReference>
<accession>A0A0R1LMG0</accession>
<dbReference type="SMART" id="SM00855">
    <property type="entry name" value="PGAM"/>
    <property type="match status" value="1"/>
</dbReference>
<comment type="caution">
    <text evidence="5">The sequence shown here is derived from an EMBL/GenBank/DDBJ whole genome shotgun (WGS) entry which is preliminary data.</text>
</comment>
<dbReference type="Proteomes" id="UP000051160">
    <property type="component" value="Unassembled WGS sequence"/>
</dbReference>
<protein>
    <recommendedName>
        <fullName evidence="7">Phosphoglycerate mutase</fullName>
    </recommendedName>
</protein>
<feature type="site" description="Transition state stabilizer" evidence="4">
    <location>
        <position position="176"/>
    </location>
</feature>
<evidence type="ECO:0000256" key="3">
    <source>
        <dbReference type="PIRSR" id="PIRSR613078-2"/>
    </source>
</evidence>
<name>A0A0R1LMG0_9LACO</name>
<dbReference type="PANTHER" id="PTHR46517:SF1">
    <property type="entry name" value="FRUCTOSE-2,6-BISPHOSPHATASE TIGAR"/>
    <property type="match status" value="1"/>
</dbReference>
<feature type="binding site" evidence="3">
    <location>
        <position position="65"/>
    </location>
    <ligand>
        <name>substrate</name>
    </ligand>
</feature>
<reference evidence="5 6" key="1">
    <citation type="journal article" date="2015" name="Genome Announc.">
        <title>Expanding the biotechnology potential of lactobacilli through comparative genomics of 213 strains and associated genera.</title>
        <authorList>
            <person name="Sun Z."/>
            <person name="Harris H.M."/>
            <person name="McCann A."/>
            <person name="Guo C."/>
            <person name="Argimon S."/>
            <person name="Zhang W."/>
            <person name="Yang X."/>
            <person name="Jeffery I.B."/>
            <person name="Cooney J.C."/>
            <person name="Kagawa T.F."/>
            <person name="Liu W."/>
            <person name="Song Y."/>
            <person name="Salvetti E."/>
            <person name="Wrobel A."/>
            <person name="Rasinkangas P."/>
            <person name="Parkhill J."/>
            <person name="Rea M.C."/>
            <person name="O'Sullivan O."/>
            <person name="Ritari J."/>
            <person name="Douillard F.P."/>
            <person name="Paul Ross R."/>
            <person name="Yang R."/>
            <person name="Briner A.E."/>
            <person name="Felis G.E."/>
            <person name="de Vos W.M."/>
            <person name="Barrangou R."/>
            <person name="Klaenhammer T.R."/>
            <person name="Caufield P.W."/>
            <person name="Cui Y."/>
            <person name="Zhang H."/>
            <person name="O'Toole P.W."/>
        </authorList>
    </citation>
    <scope>NUCLEOTIDE SEQUENCE [LARGE SCALE GENOMIC DNA]</scope>
    <source>
        <strain evidence="5 6">DSM 19909</strain>
    </source>
</reference>
<dbReference type="GO" id="GO:0005829">
    <property type="term" value="C:cytosol"/>
    <property type="evidence" value="ECO:0007669"/>
    <property type="project" value="TreeGrafter"/>
</dbReference>
<dbReference type="Pfam" id="PF00300">
    <property type="entry name" value="His_Phos_1"/>
    <property type="match status" value="1"/>
</dbReference>